<proteinExistence type="predicted"/>
<dbReference type="Proteomes" id="UP000276133">
    <property type="component" value="Unassembled WGS sequence"/>
</dbReference>
<accession>A0A3M7PUE3</accession>
<organism evidence="1 2">
    <name type="scientific">Brachionus plicatilis</name>
    <name type="common">Marine rotifer</name>
    <name type="synonym">Brachionus muelleri</name>
    <dbReference type="NCBI Taxonomy" id="10195"/>
    <lineage>
        <taxon>Eukaryota</taxon>
        <taxon>Metazoa</taxon>
        <taxon>Spiralia</taxon>
        <taxon>Gnathifera</taxon>
        <taxon>Rotifera</taxon>
        <taxon>Eurotatoria</taxon>
        <taxon>Monogononta</taxon>
        <taxon>Pseudotrocha</taxon>
        <taxon>Ploima</taxon>
        <taxon>Brachionidae</taxon>
        <taxon>Brachionus</taxon>
    </lineage>
</organism>
<evidence type="ECO:0000313" key="1">
    <source>
        <dbReference type="EMBL" id="RNA02375.1"/>
    </source>
</evidence>
<gene>
    <name evidence="1" type="ORF">BpHYR1_014558</name>
</gene>
<reference evidence="1 2" key="1">
    <citation type="journal article" date="2018" name="Sci. Rep.">
        <title>Genomic signatures of local adaptation to the degree of environmental predictability in rotifers.</title>
        <authorList>
            <person name="Franch-Gras L."/>
            <person name="Hahn C."/>
            <person name="Garcia-Roger E.M."/>
            <person name="Carmona M.J."/>
            <person name="Serra M."/>
            <person name="Gomez A."/>
        </authorList>
    </citation>
    <scope>NUCLEOTIDE SEQUENCE [LARGE SCALE GENOMIC DNA]</scope>
    <source>
        <strain evidence="1">HYR1</strain>
    </source>
</reference>
<comment type="caution">
    <text evidence="1">The sequence shown here is derived from an EMBL/GenBank/DDBJ whole genome shotgun (WGS) entry which is preliminary data.</text>
</comment>
<dbReference type="EMBL" id="REGN01008913">
    <property type="protein sequence ID" value="RNA02375.1"/>
    <property type="molecule type" value="Genomic_DNA"/>
</dbReference>
<sequence>MTLMLPIWLSERFANQKLLLIRISLIFKCEFLKTPLNHQNSTRNLLKVYCQKTSIELINIKEEKTLLTKCKILVAWLLWGEQTSLKFKQIFKKTISKAFGKYGSLNVNKKIFFICLVLFLIEIHIHNVKFEKLLAIGCWPTSNHQQLPTTKKYQKS</sequence>
<name>A0A3M7PUE3_BRAPC</name>
<dbReference type="AlphaFoldDB" id="A0A3M7PUE3"/>
<keyword evidence="2" id="KW-1185">Reference proteome</keyword>
<evidence type="ECO:0000313" key="2">
    <source>
        <dbReference type="Proteomes" id="UP000276133"/>
    </source>
</evidence>
<protein>
    <submittedName>
        <fullName evidence="1">Uncharacterized protein</fullName>
    </submittedName>
</protein>